<proteinExistence type="predicted"/>
<sequence>RNSNSGSEQGSFGTDGPFPKCLPRLSRTPVSHWPWLLQVVGVRSSPQPVLHRDQVSSDIQAHFRDFRLQCCFP</sequence>
<dbReference type="RefSeq" id="XP_007866250.1">
    <property type="nucleotide sequence ID" value="XM_007868059.1"/>
</dbReference>
<dbReference type="HOGENOM" id="CLU_2711572_0_0_1"/>
<feature type="region of interest" description="Disordered" evidence="1">
    <location>
        <begin position="1"/>
        <end position="20"/>
    </location>
</feature>
<feature type="compositionally biased region" description="Polar residues" evidence="1">
    <location>
        <begin position="1"/>
        <end position="12"/>
    </location>
</feature>
<dbReference type="AlphaFoldDB" id="S7RL36"/>
<protein>
    <submittedName>
        <fullName evidence="2">Uncharacterized protein</fullName>
    </submittedName>
</protein>
<evidence type="ECO:0000313" key="2">
    <source>
        <dbReference type="EMBL" id="EPQ55080.1"/>
    </source>
</evidence>
<keyword evidence="3" id="KW-1185">Reference proteome</keyword>
<dbReference type="KEGG" id="gtr:GLOTRDRAFT_111120"/>
<feature type="non-terminal residue" evidence="2">
    <location>
        <position position="1"/>
    </location>
</feature>
<dbReference type="GeneID" id="19299338"/>
<accession>S7RL36</accession>
<gene>
    <name evidence="2" type="ORF">GLOTRDRAFT_111120</name>
</gene>
<dbReference type="EMBL" id="KB469302">
    <property type="protein sequence ID" value="EPQ55080.1"/>
    <property type="molecule type" value="Genomic_DNA"/>
</dbReference>
<dbReference type="Proteomes" id="UP000030669">
    <property type="component" value="Unassembled WGS sequence"/>
</dbReference>
<name>S7RL36_GLOTA</name>
<evidence type="ECO:0000256" key="1">
    <source>
        <dbReference type="SAM" id="MobiDB-lite"/>
    </source>
</evidence>
<reference evidence="2 3" key="1">
    <citation type="journal article" date="2012" name="Science">
        <title>The Paleozoic origin of enzymatic lignin decomposition reconstructed from 31 fungal genomes.</title>
        <authorList>
            <person name="Floudas D."/>
            <person name="Binder M."/>
            <person name="Riley R."/>
            <person name="Barry K."/>
            <person name="Blanchette R.A."/>
            <person name="Henrissat B."/>
            <person name="Martinez A.T."/>
            <person name="Otillar R."/>
            <person name="Spatafora J.W."/>
            <person name="Yadav J.S."/>
            <person name="Aerts A."/>
            <person name="Benoit I."/>
            <person name="Boyd A."/>
            <person name="Carlson A."/>
            <person name="Copeland A."/>
            <person name="Coutinho P.M."/>
            <person name="de Vries R.P."/>
            <person name="Ferreira P."/>
            <person name="Findley K."/>
            <person name="Foster B."/>
            <person name="Gaskell J."/>
            <person name="Glotzer D."/>
            <person name="Gorecki P."/>
            <person name="Heitman J."/>
            <person name="Hesse C."/>
            <person name="Hori C."/>
            <person name="Igarashi K."/>
            <person name="Jurgens J.A."/>
            <person name="Kallen N."/>
            <person name="Kersten P."/>
            <person name="Kohler A."/>
            <person name="Kuees U."/>
            <person name="Kumar T.K.A."/>
            <person name="Kuo A."/>
            <person name="LaButti K."/>
            <person name="Larrondo L.F."/>
            <person name="Lindquist E."/>
            <person name="Ling A."/>
            <person name="Lombard V."/>
            <person name="Lucas S."/>
            <person name="Lundell T."/>
            <person name="Martin R."/>
            <person name="McLaughlin D.J."/>
            <person name="Morgenstern I."/>
            <person name="Morin E."/>
            <person name="Murat C."/>
            <person name="Nagy L.G."/>
            <person name="Nolan M."/>
            <person name="Ohm R.A."/>
            <person name="Patyshakuliyeva A."/>
            <person name="Rokas A."/>
            <person name="Ruiz-Duenas F.J."/>
            <person name="Sabat G."/>
            <person name="Salamov A."/>
            <person name="Samejima M."/>
            <person name="Schmutz J."/>
            <person name="Slot J.C."/>
            <person name="St John F."/>
            <person name="Stenlid J."/>
            <person name="Sun H."/>
            <person name="Sun S."/>
            <person name="Syed K."/>
            <person name="Tsang A."/>
            <person name="Wiebenga A."/>
            <person name="Young D."/>
            <person name="Pisabarro A."/>
            <person name="Eastwood D.C."/>
            <person name="Martin F."/>
            <person name="Cullen D."/>
            <person name="Grigoriev I.V."/>
            <person name="Hibbett D.S."/>
        </authorList>
    </citation>
    <scope>NUCLEOTIDE SEQUENCE [LARGE SCALE GENOMIC DNA]</scope>
    <source>
        <strain evidence="2 3">ATCC 11539</strain>
    </source>
</reference>
<evidence type="ECO:0000313" key="3">
    <source>
        <dbReference type="Proteomes" id="UP000030669"/>
    </source>
</evidence>
<organism evidence="2 3">
    <name type="scientific">Gloeophyllum trabeum (strain ATCC 11539 / FP-39264 / Madison 617)</name>
    <name type="common">Brown rot fungus</name>
    <dbReference type="NCBI Taxonomy" id="670483"/>
    <lineage>
        <taxon>Eukaryota</taxon>
        <taxon>Fungi</taxon>
        <taxon>Dikarya</taxon>
        <taxon>Basidiomycota</taxon>
        <taxon>Agaricomycotina</taxon>
        <taxon>Agaricomycetes</taxon>
        <taxon>Gloeophyllales</taxon>
        <taxon>Gloeophyllaceae</taxon>
        <taxon>Gloeophyllum</taxon>
    </lineage>
</organism>